<evidence type="ECO:0000256" key="10">
    <source>
        <dbReference type="PROSITE-ProRule" id="PRU00560"/>
    </source>
</evidence>
<keyword evidence="3 10" id="KW-0378">Hydrolase</keyword>
<dbReference type="InterPro" id="IPR000212">
    <property type="entry name" value="DNA_helicase_UvrD/REP"/>
</dbReference>
<dbReference type="InterPro" id="IPR014017">
    <property type="entry name" value="DNA_helicase_UvrD-like_C"/>
</dbReference>
<evidence type="ECO:0000256" key="5">
    <source>
        <dbReference type="ARBA" id="ARBA00022840"/>
    </source>
</evidence>
<dbReference type="RefSeq" id="WP_091647806.1">
    <property type="nucleotide sequence ID" value="NZ_FNHQ01000003.1"/>
</dbReference>
<comment type="catalytic activity">
    <reaction evidence="9 11">
        <text>ATP + H2O = ADP + phosphate + H(+)</text>
        <dbReference type="Rhea" id="RHEA:13065"/>
        <dbReference type="ChEBI" id="CHEBI:15377"/>
        <dbReference type="ChEBI" id="CHEBI:15378"/>
        <dbReference type="ChEBI" id="CHEBI:30616"/>
        <dbReference type="ChEBI" id="CHEBI:43474"/>
        <dbReference type="ChEBI" id="CHEBI:456216"/>
        <dbReference type="EC" id="5.6.2.4"/>
    </reaction>
</comment>
<dbReference type="FunFam" id="1.10.10.160:FF:000001">
    <property type="entry name" value="ATP-dependent DNA helicase"/>
    <property type="match status" value="1"/>
</dbReference>
<dbReference type="GO" id="GO:0006260">
    <property type="term" value="P:DNA replication"/>
    <property type="evidence" value="ECO:0007669"/>
    <property type="project" value="InterPro"/>
</dbReference>
<evidence type="ECO:0000256" key="3">
    <source>
        <dbReference type="ARBA" id="ARBA00022801"/>
    </source>
</evidence>
<protein>
    <recommendedName>
        <fullName evidence="11">ATP-dependent DNA helicase</fullName>
        <ecNumber evidence="11">5.6.2.4</ecNumber>
    </recommendedName>
</protein>
<keyword evidence="2 10" id="KW-0547">Nucleotide-binding</keyword>
<gene>
    <name evidence="14" type="ORF">SAMN05660299_00458</name>
</gene>
<keyword evidence="15" id="KW-1185">Reference proteome</keyword>
<dbReference type="GO" id="GO:0000725">
    <property type="term" value="P:recombinational repair"/>
    <property type="evidence" value="ECO:0007669"/>
    <property type="project" value="TreeGrafter"/>
</dbReference>
<dbReference type="GO" id="GO:0033202">
    <property type="term" value="C:DNA helicase complex"/>
    <property type="evidence" value="ECO:0007669"/>
    <property type="project" value="TreeGrafter"/>
</dbReference>
<dbReference type="PANTHER" id="PTHR11070">
    <property type="entry name" value="UVRD / RECB / PCRA DNA HELICASE FAMILY MEMBER"/>
    <property type="match status" value="1"/>
</dbReference>
<evidence type="ECO:0000256" key="11">
    <source>
        <dbReference type="RuleBase" id="RU364053"/>
    </source>
</evidence>
<dbReference type="EMBL" id="FNHQ01000003">
    <property type="protein sequence ID" value="SDM22432.1"/>
    <property type="molecule type" value="Genomic_DNA"/>
</dbReference>
<evidence type="ECO:0000256" key="6">
    <source>
        <dbReference type="ARBA" id="ARBA00023125"/>
    </source>
</evidence>
<evidence type="ECO:0000259" key="13">
    <source>
        <dbReference type="PROSITE" id="PS51217"/>
    </source>
</evidence>
<evidence type="ECO:0000256" key="8">
    <source>
        <dbReference type="ARBA" id="ARBA00034617"/>
    </source>
</evidence>
<evidence type="ECO:0000313" key="14">
    <source>
        <dbReference type="EMBL" id="SDM22432.1"/>
    </source>
</evidence>
<dbReference type="InterPro" id="IPR005751">
    <property type="entry name" value="ATP-dep_DNA_helicase_PcrA"/>
</dbReference>
<evidence type="ECO:0000259" key="12">
    <source>
        <dbReference type="PROSITE" id="PS51198"/>
    </source>
</evidence>
<evidence type="ECO:0000256" key="4">
    <source>
        <dbReference type="ARBA" id="ARBA00022806"/>
    </source>
</evidence>
<comment type="catalytic activity">
    <reaction evidence="8">
        <text>Couples ATP hydrolysis with the unwinding of duplex DNA by translocating in the 3'-5' direction.</text>
        <dbReference type="EC" id="5.6.2.4"/>
    </reaction>
</comment>
<feature type="binding site" evidence="10">
    <location>
        <begin position="27"/>
        <end position="34"/>
    </location>
    <ligand>
        <name>ATP</name>
        <dbReference type="ChEBI" id="CHEBI:30616"/>
    </ligand>
</feature>
<sequence length="732" mass="83572">MNPIYDTLNEKQIEAVKHTEGPLLIMAGAGSGKTKVLTCRIAHLLEKGVAPYCILAITFTNKAAKEMQERVRNLVGAEAERIWLSTFHSFCAKLLRFEIDGFDGYSRNFTIYDASDQLVLVKDCLKEINLDDKQFPPRSVLSTISGAKNRLLQAAEYAKQAGDFYEQKVSDVYTLYEKKLKDNNAMDFDDLLLLAVKLLQTNRDVREKYQNRFQYILVDEYQDTNHAQYLLTRILAAKWQNICVVGDADQSIYAWRGADIQNIIEFGKDYPQAAQIKLEQNYRSTKTILEAANAVIEHNKSRPKKELWTCNPDGHKIIHYHAQTEHDEADYIGGIIYNRHEIGHEPYGHMAVLFRTNSQSRTLEEALMHYGIPYTMVGGTKFYDRKEIKDIIAYLRVLYNPDDSLSLMRIINVPKRSLGATTLEHLAEYAEKNEISIFEALSSSEELPVTKRAKESLESFAVLIFDLLNHTSEWDVMTLIEEVIRQSGYGAMIDAEAAHDPKGESRKENLGEFLSVARDFMNSNPQGTLQDFLENIALVNDVDEFENSESKVTLMTLHAAKGLEFPIVFLAGMDEGLFPHSRTLMDPGQIEEERRLCYVGITRAEQQLYLTNASTRTIYGHISAYLPSRFLREIPEDLMEEYKRRVKMPETSSRVPARQRISILSQPVNSALPEKHEVDDSWKAGDNVRHKIWGIGKILEVIGEGSNMQMKIEFPTKGVRQVVVKYAPIERE</sequence>
<reference evidence="14 15" key="1">
    <citation type="submission" date="2016-10" db="EMBL/GenBank/DDBJ databases">
        <authorList>
            <person name="de Groot N.N."/>
        </authorList>
    </citation>
    <scope>NUCLEOTIDE SEQUENCE [LARGE SCALE GENOMIC DNA]</scope>
    <source>
        <strain evidence="14 15">DSM 16981</strain>
    </source>
</reference>
<evidence type="ECO:0000313" key="15">
    <source>
        <dbReference type="Proteomes" id="UP000199309"/>
    </source>
</evidence>
<dbReference type="Gene3D" id="1.10.10.160">
    <property type="match status" value="1"/>
</dbReference>
<feature type="domain" description="UvrD-like helicase ATP-binding" evidence="12">
    <location>
        <begin position="6"/>
        <end position="285"/>
    </location>
</feature>
<dbReference type="CDD" id="cd17932">
    <property type="entry name" value="DEXQc_UvrD"/>
    <property type="match status" value="1"/>
</dbReference>
<dbReference type="Gene3D" id="3.40.50.300">
    <property type="entry name" value="P-loop containing nucleotide triphosphate hydrolases"/>
    <property type="match status" value="2"/>
</dbReference>
<dbReference type="SUPFAM" id="SSF52540">
    <property type="entry name" value="P-loop containing nucleoside triphosphate hydrolases"/>
    <property type="match status" value="1"/>
</dbReference>
<dbReference type="InterPro" id="IPR014016">
    <property type="entry name" value="UvrD-like_ATP-bd"/>
</dbReference>
<dbReference type="PANTHER" id="PTHR11070:SF2">
    <property type="entry name" value="ATP-DEPENDENT DNA HELICASE SRS2"/>
    <property type="match status" value="1"/>
</dbReference>
<dbReference type="GO" id="GO:0016887">
    <property type="term" value="F:ATP hydrolysis activity"/>
    <property type="evidence" value="ECO:0007669"/>
    <property type="project" value="RHEA"/>
</dbReference>
<keyword evidence="6 11" id="KW-0238">DNA-binding</keyword>
<accession>A0A1G9RGI2</accession>
<dbReference type="GO" id="GO:0005829">
    <property type="term" value="C:cytosol"/>
    <property type="evidence" value="ECO:0007669"/>
    <property type="project" value="TreeGrafter"/>
</dbReference>
<dbReference type="CDD" id="cd18807">
    <property type="entry name" value="SF1_C_UvrD"/>
    <property type="match status" value="1"/>
</dbReference>
<dbReference type="GO" id="GO:0043138">
    <property type="term" value="F:3'-5' DNA helicase activity"/>
    <property type="evidence" value="ECO:0007669"/>
    <property type="project" value="UniProtKB-EC"/>
</dbReference>
<dbReference type="GO" id="GO:0009314">
    <property type="term" value="P:response to radiation"/>
    <property type="evidence" value="ECO:0007669"/>
    <property type="project" value="UniProtKB-ARBA"/>
</dbReference>
<dbReference type="FunFam" id="1.10.486.10:FF:000003">
    <property type="entry name" value="ATP-dependent DNA helicase"/>
    <property type="match status" value="1"/>
</dbReference>
<dbReference type="Proteomes" id="UP000199309">
    <property type="component" value="Unassembled WGS sequence"/>
</dbReference>
<dbReference type="Pfam" id="PF21196">
    <property type="entry name" value="PcrA_UvrD_tudor"/>
    <property type="match status" value="1"/>
</dbReference>
<keyword evidence="4 10" id="KW-0347">Helicase</keyword>
<dbReference type="GO" id="GO:0005524">
    <property type="term" value="F:ATP binding"/>
    <property type="evidence" value="ECO:0007669"/>
    <property type="project" value="UniProtKB-UniRule"/>
</dbReference>
<dbReference type="Pfam" id="PF00580">
    <property type="entry name" value="UvrD-helicase"/>
    <property type="match status" value="1"/>
</dbReference>
<name>A0A1G9RGI2_9FIRM</name>
<evidence type="ECO:0000256" key="2">
    <source>
        <dbReference type="ARBA" id="ARBA00022741"/>
    </source>
</evidence>
<comment type="similarity">
    <text evidence="1 11">Belongs to the helicase family. UvrD subfamily.</text>
</comment>
<dbReference type="PROSITE" id="PS51198">
    <property type="entry name" value="UVRD_HELICASE_ATP_BIND"/>
    <property type="match status" value="1"/>
</dbReference>
<dbReference type="InterPro" id="IPR013986">
    <property type="entry name" value="DExx_box_DNA_helicase_dom_sf"/>
</dbReference>
<dbReference type="EC" id="5.6.2.4" evidence="11"/>
<dbReference type="PROSITE" id="PS51217">
    <property type="entry name" value="UVRD_HELICASE_CTER"/>
    <property type="match status" value="1"/>
</dbReference>
<dbReference type="InterPro" id="IPR027417">
    <property type="entry name" value="P-loop_NTPase"/>
</dbReference>
<evidence type="ECO:0000256" key="7">
    <source>
        <dbReference type="ARBA" id="ARBA00023235"/>
    </source>
</evidence>
<dbReference type="OrthoDB" id="9810135at2"/>
<dbReference type="STRING" id="349095.SAMN05660299_00458"/>
<dbReference type="AlphaFoldDB" id="A0A1G9RGI2"/>
<dbReference type="GO" id="GO:0003677">
    <property type="term" value="F:DNA binding"/>
    <property type="evidence" value="ECO:0007669"/>
    <property type="project" value="UniProtKB-KW"/>
</dbReference>
<dbReference type="Gene3D" id="1.10.486.10">
    <property type="entry name" value="PCRA, domain 4"/>
    <property type="match status" value="1"/>
</dbReference>
<dbReference type="NCBIfam" id="TIGR01073">
    <property type="entry name" value="pcrA"/>
    <property type="match status" value="1"/>
</dbReference>
<dbReference type="Pfam" id="PF13361">
    <property type="entry name" value="UvrD_C"/>
    <property type="match status" value="1"/>
</dbReference>
<keyword evidence="7" id="KW-0413">Isomerase</keyword>
<proteinExistence type="inferred from homology"/>
<evidence type="ECO:0000256" key="1">
    <source>
        <dbReference type="ARBA" id="ARBA00009922"/>
    </source>
</evidence>
<feature type="domain" description="UvrD-like helicase C-terminal" evidence="13">
    <location>
        <begin position="286"/>
        <end position="562"/>
    </location>
</feature>
<keyword evidence="5 10" id="KW-0067">ATP-binding</keyword>
<evidence type="ECO:0000256" key="9">
    <source>
        <dbReference type="ARBA" id="ARBA00048988"/>
    </source>
</evidence>
<organism evidence="14 15">
    <name type="scientific">Megasphaera paucivorans</name>
    <dbReference type="NCBI Taxonomy" id="349095"/>
    <lineage>
        <taxon>Bacteria</taxon>
        <taxon>Bacillati</taxon>
        <taxon>Bacillota</taxon>
        <taxon>Negativicutes</taxon>
        <taxon>Veillonellales</taxon>
        <taxon>Veillonellaceae</taxon>
        <taxon>Megasphaera</taxon>
    </lineage>
</organism>